<dbReference type="EMBL" id="JAFCMP010000079">
    <property type="protein sequence ID" value="KAG5187917.1"/>
    <property type="molecule type" value="Genomic_DNA"/>
</dbReference>
<name>A0A836CJ26_9STRA</name>
<sequence length="375" mass="41844">MGPAAGDRHACKSLTEGMKYVKLGSSDLVVSEVCLGTMTWGEQNTDEEAYEQLSVAFDEFGINFIDTAEMYPVQPRAETQGRTDIAISKWLKDRNREDVVLASKVCGRQDTNTYIRKSGQPPRVRRADIVESVDASLQRLGTDYLDLLQVHWPDRYVPIFGDESYNYAKERDDDVAFEDQLRGLEEVVKAGKVRHIGVSNETPFGVAKFVELSERLGLPRVCSIQNSYSLLVRADFELGGLVEVCAPRNADVGLLAYSPLAGGVLTGKYQDSDSDNSKSRLNHFKGYMARYRNSMSEAAVKAYVEVAAEVGLTPTQLALAWCYTRPFVTSTIVGATSVEQLRENIMAYNCPITEQADDMIREVYHKYTDPTKVPR</sequence>
<dbReference type="InterPro" id="IPR036812">
    <property type="entry name" value="NAD(P)_OxRdtase_dom_sf"/>
</dbReference>
<gene>
    <name evidence="3" type="ORF">JKP88DRAFT_184878</name>
</gene>
<evidence type="ECO:0000256" key="1">
    <source>
        <dbReference type="ARBA" id="ARBA00023002"/>
    </source>
</evidence>
<dbReference type="Proteomes" id="UP000664859">
    <property type="component" value="Unassembled WGS sequence"/>
</dbReference>
<dbReference type="GO" id="GO:0016491">
    <property type="term" value="F:oxidoreductase activity"/>
    <property type="evidence" value="ECO:0007669"/>
    <property type="project" value="UniProtKB-KW"/>
</dbReference>
<dbReference type="PANTHER" id="PTHR43364">
    <property type="entry name" value="NADH-SPECIFIC METHYLGLYOXAL REDUCTASE-RELATED"/>
    <property type="match status" value="1"/>
</dbReference>
<accession>A0A836CJ26</accession>
<evidence type="ECO:0000259" key="2">
    <source>
        <dbReference type="Pfam" id="PF00248"/>
    </source>
</evidence>
<dbReference type="InterPro" id="IPR020471">
    <property type="entry name" value="AKR"/>
</dbReference>
<dbReference type="Pfam" id="PF00248">
    <property type="entry name" value="Aldo_ket_red"/>
    <property type="match status" value="1"/>
</dbReference>
<dbReference type="SUPFAM" id="SSF51430">
    <property type="entry name" value="NAD(P)-linked oxidoreductase"/>
    <property type="match status" value="1"/>
</dbReference>
<dbReference type="InterPro" id="IPR050523">
    <property type="entry name" value="AKR_Detox_Biosynth"/>
</dbReference>
<proteinExistence type="predicted"/>
<dbReference type="InterPro" id="IPR023210">
    <property type="entry name" value="NADP_OxRdtase_dom"/>
</dbReference>
<dbReference type="PANTHER" id="PTHR43364:SF4">
    <property type="entry name" value="NAD(P)-LINKED OXIDOREDUCTASE SUPERFAMILY PROTEIN"/>
    <property type="match status" value="1"/>
</dbReference>
<reference evidence="3" key="1">
    <citation type="submission" date="2021-02" db="EMBL/GenBank/DDBJ databases">
        <title>First Annotated Genome of the Yellow-green Alga Tribonema minus.</title>
        <authorList>
            <person name="Mahan K.M."/>
        </authorList>
    </citation>
    <scope>NUCLEOTIDE SEQUENCE</scope>
    <source>
        <strain evidence="3">UTEX B ZZ1240</strain>
    </source>
</reference>
<dbReference type="OrthoDB" id="2310150at2759"/>
<feature type="domain" description="NADP-dependent oxidoreductase" evidence="2">
    <location>
        <begin position="33"/>
        <end position="363"/>
    </location>
</feature>
<keyword evidence="1" id="KW-0560">Oxidoreductase</keyword>
<comment type="caution">
    <text evidence="3">The sequence shown here is derived from an EMBL/GenBank/DDBJ whole genome shotgun (WGS) entry which is preliminary data.</text>
</comment>
<organism evidence="3 4">
    <name type="scientific">Tribonema minus</name>
    <dbReference type="NCBI Taxonomy" id="303371"/>
    <lineage>
        <taxon>Eukaryota</taxon>
        <taxon>Sar</taxon>
        <taxon>Stramenopiles</taxon>
        <taxon>Ochrophyta</taxon>
        <taxon>PX clade</taxon>
        <taxon>Xanthophyceae</taxon>
        <taxon>Tribonematales</taxon>
        <taxon>Tribonemataceae</taxon>
        <taxon>Tribonema</taxon>
    </lineage>
</organism>
<dbReference type="CDD" id="cd19094">
    <property type="entry name" value="AKR_Tas-like"/>
    <property type="match status" value="1"/>
</dbReference>
<dbReference type="PRINTS" id="PR00069">
    <property type="entry name" value="ALDKETRDTASE"/>
</dbReference>
<dbReference type="AlphaFoldDB" id="A0A836CJ26"/>
<evidence type="ECO:0000313" key="3">
    <source>
        <dbReference type="EMBL" id="KAG5187917.1"/>
    </source>
</evidence>
<protein>
    <submittedName>
        <fullName evidence="3">NADP-dependent oxidoreductase domain-containing protein</fullName>
    </submittedName>
</protein>
<dbReference type="Gene3D" id="3.20.20.100">
    <property type="entry name" value="NADP-dependent oxidoreductase domain"/>
    <property type="match status" value="1"/>
</dbReference>
<evidence type="ECO:0000313" key="4">
    <source>
        <dbReference type="Proteomes" id="UP000664859"/>
    </source>
</evidence>
<keyword evidence="4" id="KW-1185">Reference proteome</keyword>